<dbReference type="GO" id="GO:0005829">
    <property type="term" value="C:cytosol"/>
    <property type="evidence" value="ECO:0007669"/>
    <property type="project" value="TreeGrafter"/>
</dbReference>
<keyword evidence="2 4" id="KW-0418">Kinase</keyword>
<dbReference type="InterPro" id="IPR002173">
    <property type="entry name" value="Carboh/pur_kinase_PfkB_CS"/>
</dbReference>
<name>A0A3A4R5J9_9BACT</name>
<dbReference type="AlphaFoldDB" id="A0A3A4R5J9"/>
<evidence type="ECO:0000313" key="4">
    <source>
        <dbReference type="EMBL" id="RJP60252.1"/>
    </source>
</evidence>
<dbReference type="Gene3D" id="3.40.1190.20">
    <property type="match status" value="1"/>
</dbReference>
<comment type="caution">
    <text evidence="4">The sequence shown here is derived from an EMBL/GenBank/DDBJ whole genome shotgun (WGS) entry which is preliminary data.</text>
</comment>
<gene>
    <name evidence="4" type="ORF">C4541_04185</name>
</gene>
<evidence type="ECO:0000313" key="5">
    <source>
        <dbReference type="Proteomes" id="UP000266426"/>
    </source>
</evidence>
<sequence>MSKSIVVVGSVAFDHVKTPAGERKESLGGSATYFSYSSSYFAPVKLVAVVGEDFSDKYIRLLNDKGIDTTGLVRQKGGETFRWAGTYEKDINEAVTLATDLNVFADFKPDLPESYRNSEFVFLANIDPDLQLEVLKQVRNPEYVVCDTMNLWINIKRDSLLNLLKKIDLMILNDGEARILTGQKNLIKAGKMVLELGPKTVIIKKGEHGAVAFSGPEIFMVPAYPVQEVVDPTGAGDTFAGGVVGYLCKSGATDFASIKKAMLYGTVMASFNVQDFSLDNLKDLTPKMIDERVQFLRSITSC</sequence>
<dbReference type="PANTHER" id="PTHR10584:SF166">
    <property type="entry name" value="RIBOKINASE"/>
    <property type="match status" value="1"/>
</dbReference>
<evidence type="ECO:0000256" key="1">
    <source>
        <dbReference type="ARBA" id="ARBA00022679"/>
    </source>
</evidence>
<feature type="domain" description="Carbohydrate kinase PfkB" evidence="3">
    <location>
        <begin position="4"/>
        <end position="278"/>
    </location>
</feature>
<dbReference type="SUPFAM" id="SSF53613">
    <property type="entry name" value="Ribokinase-like"/>
    <property type="match status" value="1"/>
</dbReference>
<dbReference type="Pfam" id="PF00294">
    <property type="entry name" value="PfkB"/>
    <property type="match status" value="1"/>
</dbReference>
<proteinExistence type="predicted"/>
<dbReference type="Proteomes" id="UP000266426">
    <property type="component" value="Unassembled WGS sequence"/>
</dbReference>
<dbReference type="InterPro" id="IPR011611">
    <property type="entry name" value="PfkB_dom"/>
</dbReference>
<dbReference type="GO" id="GO:0016301">
    <property type="term" value="F:kinase activity"/>
    <property type="evidence" value="ECO:0007669"/>
    <property type="project" value="UniProtKB-KW"/>
</dbReference>
<organism evidence="4 5">
    <name type="scientific">Candidatus Auribacter fodinae</name>
    <dbReference type="NCBI Taxonomy" id="2093366"/>
    <lineage>
        <taxon>Bacteria</taxon>
        <taxon>Pseudomonadati</taxon>
        <taxon>Candidatus Auribacterota</taxon>
        <taxon>Candidatus Auribacteria</taxon>
        <taxon>Candidatus Auribacterales</taxon>
        <taxon>Candidatus Auribacteraceae</taxon>
        <taxon>Candidatus Auribacter</taxon>
    </lineage>
</organism>
<reference evidence="4 5" key="1">
    <citation type="journal article" date="2017" name="ISME J.">
        <title>Energy and carbon metabolisms in a deep terrestrial subsurface fluid microbial community.</title>
        <authorList>
            <person name="Momper L."/>
            <person name="Jungbluth S.P."/>
            <person name="Lee M.D."/>
            <person name="Amend J.P."/>
        </authorList>
    </citation>
    <scope>NUCLEOTIDE SEQUENCE [LARGE SCALE GENOMIC DNA]</scope>
    <source>
        <strain evidence="4">SURF_26</strain>
    </source>
</reference>
<evidence type="ECO:0000259" key="3">
    <source>
        <dbReference type="Pfam" id="PF00294"/>
    </source>
</evidence>
<dbReference type="InterPro" id="IPR029056">
    <property type="entry name" value="Ribokinase-like"/>
</dbReference>
<accession>A0A3A4R5J9</accession>
<protein>
    <submittedName>
        <fullName evidence="4">Sugar kinase</fullName>
    </submittedName>
</protein>
<dbReference type="EMBL" id="QZJZ01000031">
    <property type="protein sequence ID" value="RJP60252.1"/>
    <property type="molecule type" value="Genomic_DNA"/>
</dbReference>
<dbReference type="PANTHER" id="PTHR10584">
    <property type="entry name" value="SUGAR KINASE"/>
    <property type="match status" value="1"/>
</dbReference>
<evidence type="ECO:0000256" key="2">
    <source>
        <dbReference type="ARBA" id="ARBA00022777"/>
    </source>
</evidence>
<keyword evidence="1" id="KW-0808">Transferase</keyword>
<dbReference type="PROSITE" id="PS00584">
    <property type="entry name" value="PFKB_KINASES_2"/>
    <property type="match status" value="1"/>
</dbReference>